<dbReference type="GO" id="GO:0016702">
    <property type="term" value="F:oxidoreductase activity, acting on single donors with incorporation of molecular oxygen, incorporation of two atoms of oxygen"/>
    <property type="evidence" value="ECO:0007669"/>
    <property type="project" value="InterPro"/>
</dbReference>
<evidence type="ECO:0000259" key="2">
    <source>
        <dbReference type="Pfam" id="PF00775"/>
    </source>
</evidence>
<keyword evidence="4" id="KW-1185">Reference proteome</keyword>
<feature type="domain" description="Intradiol ring-cleavage dioxygenases" evidence="2">
    <location>
        <begin position="133"/>
        <end position="223"/>
    </location>
</feature>
<evidence type="ECO:0000313" key="3">
    <source>
        <dbReference type="EMBL" id="KAF3812049.1"/>
    </source>
</evidence>
<dbReference type="SUPFAM" id="SSF49482">
    <property type="entry name" value="Aromatic compound dioxygenase"/>
    <property type="match status" value="1"/>
</dbReference>
<dbReference type="RefSeq" id="XP_045271208.1">
    <property type="nucleotide sequence ID" value="XM_045405024.1"/>
</dbReference>
<feature type="signal peptide" evidence="1">
    <location>
        <begin position="1"/>
        <end position="17"/>
    </location>
</feature>
<accession>A0A8H4CXP4</accession>
<reference evidence="3" key="2">
    <citation type="submission" date="2020-03" db="EMBL/GenBank/DDBJ databases">
        <authorList>
            <person name="Fu F.-F."/>
            <person name="Chen J."/>
        </authorList>
    </citation>
    <scope>NUCLEOTIDE SEQUENCE</scope>
    <source>
        <strain evidence="3">Lc1</strain>
    </source>
</reference>
<feature type="chain" id="PRO_5034600684" description="Intradiol ring-cleavage dioxygenases domain-containing protein" evidence="1">
    <location>
        <begin position="18"/>
        <end position="1012"/>
    </location>
</feature>
<dbReference type="InterPro" id="IPR015889">
    <property type="entry name" value="Intradiol_dOase_core"/>
</dbReference>
<dbReference type="Gene3D" id="2.60.130.10">
    <property type="entry name" value="Aromatic compound dioxygenase"/>
    <property type="match status" value="1"/>
</dbReference>
<dbReference type="GO" id="GO:0008199">
    <property type="term" value="F:ferric iron binding"/>
    <property type="evidence" value="ECO:0007669"/>
    <property type="project" value="InterPro"/>
</dbReference>
<reference evidence="3" key="1">
    <citation type="journal article" date="2020" name="Phytopathology">
        <title>Genome sequence and comparative analysis of Colletotrichum gloeosporioides isolated from Liriodendron leaves.</title>
        <authorList>
            <person name="Fu F.F."/>
            <person name="Hao Z."/>
            <person name="Wang P."/>
            <person name="Lu Y."/>
            <person name="Xue L.J."/>
            <person name="Wei G."/>
            <person name="Tian Y."/>
            <person name="Baishi H."/>
            <person name="Xu H."/>
            <person name="Shi J."/>
            <person name="Cheng T."/>
            <person name="Wang G."/>
            <person name="Yi Y."/>
            <person name="Chen J."/>
        </authorList>
    </citation>
    <scope>NUCLEOTIDE SEQUENCE</scope>
    <source>
        <strain evidence="3">Lc1</strain>
    </source>
</reference>
<sequence>MHSSVLLLLTSVMLGAAHPGHHEEPHPALLAARHEHHGLARRGLENCVNTKAYRDLQARAMVRRAQTIDYHRAIRKAKRDVDSAGTGHNQTSLHVGIDTSTPSTDIFGSNHTCILNPEGEIGPFWVKGEHIRSDLRDGEPGVDVVLDGQFIDVETCEPITDLYWDLWNCNATGIYSGVQESSNGNGDDASNLNKTALRGVQKTDNDGVVQFTTIFPGHYSGRATHHHMVAFLDATVLPNNTLSSTHAAHIGQLFWDQDLVEAVEALAPYNTNTVDITLNSDDHVVGDELGSNADSDPFFQYAYLGDDVAEGIFGWITIGINRTASYDTSYSFEYTSSGGVAVENSGSGGVGGDAPSGTAAPELLLLLPPLLLKKGLAPDLQTFWYEAELEQLRCLVCGESFLQDAIVRTFKVSAIISDRDLSPRCSRVVESHLGMNILLFDRHLHCLLDAGIPMITVSHVWDPQISAIQQQHRFSPQALHVRHLAIESPVRIFLTVERDPQFPPDSELWHDYFSVPQWTDQLKSRILLTIHRIFEEAQTTIIHFDGLTPAVVDKLHRGRTSHERLSGLTGVCNEKWFTRMWTAMEFVRSRSVRMMTGDFQLVQGDDGTDPAFLGTLQQVWGREVEAHGGDVWGLEDSVGMRTSENLVPWNLGPLQQVRSLHRTNFAMAFALLSKRGCRDEMDFLHGLRGITQSDYEEPPEPTFRRGYLHVAWLCLLAGDYSPLFMTPNLPMSEPPQEANMFTCYNDVWTWGMGEVISPPDHIPEVATDGSHEDAIRARLQPIGTVSMLSESPWYSPLDHFAACAEMTLAQTGPDLHDFVATLGTRLFGEDTNSVMKHIEDQGTARDLENMLMTQYNRSEWRPEWRVETLGLGGTDAIMWLADVLHLTGIVDGVVQNRLGLMFAHAGTVHNKPHSKIVSVTCTGCHKTSLFRAGLFAPANEVRLARAWRIPGLQYQMALKGGMAVLEKDGRVLGRMIWATPACKCVETEMVELRMPDLPNPQPYNSGKRSQSC</sequence>
<dbReference type="GeneID" id="69012142"/>
<dbReference type="PANTHER" id="PTHR34315">
    <property type="match status" value="1"/>
</dbReference>
<dbReference type="CDD" id="cd03457">
    <property type="entry name" value="intradiol_dioxygenase_like"/>
    <property type="match status" value="1"/>
</dbReference>
<keyword evidence="1" id="KW-0732">Signal</keyword>
<evidence type="ECO:0000256" key="1">
    <source>
        <dbReference type="SAM" id="SignalP"/>
    </source>
</evidence>
<name>A0A8H4CXP4_COLGL</name>
<dbReference type="PANTHER" id="PTHR34315:SF9">
    <property type="entry name" value="INTRADIOL RING-CLEAVAGE DIOXYGENASES DOMAIN-CONTAINING PROTEIN-RELATED"/>
    <property type="match status" value="1"/>
</dbReference>
<dbReference type="EMBL" id="WVTB01000002">
    <property type="protein sequence ID" value="KAF3812049.1"/>
    <property type="molecule type" value="Genomic_DNA"/>
</dbReference>
<organism evidence="3 4">
    <name type="scientific">Colletotrichum gloeosporioides</name>
    <name type="common">Anthracnose fungus</name>
    <name type="synonym">Glomerella cingulata</name>
    <dbReference type="NCBI Taxonomy" id="474922"/>
    <lineage>
        <taxon>Eukaryota</taxon>
        <taxon>Fungi</taxon>
        <taxon>Dikarya</taxon>
        <taxon>Ascomycota</taxon>
        <taxon>Pezizomycotina</taxon>
        <taxon>Sordariomycetes</taxon>
        <taxon>Hypocreomycetidae</taxon>
        <taxon>Glomerellales</taxon>
        <taxon>Glomerellaceae</taxon>
        <taxon>Colletotrichum</taxon>
        <taxon>Colletotrichum gloeosporioides species complex</taxon>
    </lineage>
</organism>
<evidence type="ECO:0000313" key="4">
    <source>
        <dbReference type="Proteomes" id="UP000613401"/>
    </source>
</evidence>
<protein>
    <recommendedName>
        <fullName evidence="2">Intradiol ring-cleavage dioxygenases domain-containing protein</fullName>
    </recommendedName>
</protein>
<gene>
    <name evidence="3" type="ORF">GCG54_00004990</name>
</gene>
<dbReference type="Pfam" id="PF00775">
    <property type="entry name" value="Dioxygenase_C"/>
    <property type="match status" value="1"/>
</dbReference>
<dbReference type="AlphaFoldDB" id="A0A8H4CXP4"/>
<proteinExistence type="predicted"/>
<comment type="caution">
    <text evidence="3">The sequence shown here is derived from an EMBL/GenBank/DDBJ whole genome shotgun (WGS) entry which is preliminary data.</text>
</comment>
<dbReference type="Proteomes" id="UP000613401">
    <property type="component" value="Unassembled WGS sequence"/>
</dbReference>
<dbReference type="InterPro" id="IPR000627">
    <property type="entry name" value="Intradiol_dOase_C"/>
</dbReference>